<gene>
    <name evidence="7" type="ORF">D9C73_003321</name>
</gene>
<protein>
    <submittedName>
        <fullName evidence="7">Multidrug and toxin extrusion protein 1</fullName>
    </submittedName>
</protein>
<evidence type="ECO:0000313" key="7">
    <source>
        <dbReference type="EMBL" id="TKS69257.1"/>
    </source>
</evidence>
<dbReference type="Pfam" id="PF01554">
    <property type="entry name" value="MatE"/>
    <property type="match status" value="2"/>
</dbReference>
<dbReference type="NCBIfam" id="TIGR00797">
    <property type="entry name" value="matE"/>
    <property type="match status" value="1"/>
</dbReference>
<comment type="subcellular location">
    <subcellularLocation>
        <location evidence="1">Membrane</location>
        <topology evidence="1">Multi-pass membrane protein</topology>
    </subcellularLocation>
</comment>
<feature type="transmembrane region" description="Helical" evidence="6">
    <location>
        <begin position="168"/>
        <end position="190"/>
    </location>
</feature>
<feature type="transmembrane region" description="Helical" evidence="6">
    <location>
        <begin position="294"/>
        <end position="315"/>
    </location>
</feature>
<dbReference type="GO" id="GO:1990961">
    <property type="term" value="P:xenobiotic detoxification by transmembrane export across the plasma membrane"/>
    <property type="evidence" value="ECO:0007669"/>
    <property type="project" value="InterPro"/>
</dbReference>
<name>A0A4U5U4Y4_COLLU</name>
<dbReference type="CDD" id="cd13132">
    <property type="entry name" value="MATE_eukaryotic"/>
    <property type="match status" value="1"/>
</dbReference>
<evidence type="ECO:0000256" key="6">
    <source>
        <dbReference type="SAM" id="Phobius"/>
    </source>
</evidence>
<dbReference type="InterPro" id="IPR045069">
    <property type="entry name" value="MATE_euk"/>
</dbReference>
<accession>A0A4U5U4Y4</accession>
<dbReference type="PANTHER" id="PTHR11206">
    <property type="entry name" value="MULTIDRUG RESISTANCE PROTEIN"/>
    <property type="match status" value="1"/>
</dbReference>
<feature type="transmembrane region" description="Helical" evidence="6">
    <location>
        <begin position="210"/>
        <end position="232"/>
    </location>
</feature>
<dbReference type="GO" id="GO:0042910">
    <property type="term" value="F:xenobiotic transmembrane transporter activity"/>
    <property type="evidence" value="ECO:0007669"/>
    <property type="project" value="InterPro"/>
</dbReference>
<keyword evidence="3 6" id="KW-0812">Transmembrane</keyword>
<dbReference type="STRING" id="240159.A0A4U5U4Y4"/>
<dbReference type="AlphaFoldDB" id="A0A4U5U4Y4"/>
<feature type="transmembrane region" description="Helical" evidence="6">
    <location>
        <begin position="124"/>
        <end position="147"/>
    </location>
</feature>
<feature type="transmembrane region" description="Helical" evidence="6">
    <location>
        <begin position="58"/>
        <end position="76"/>
    </location>
</feature>
<evidence type="ECO:0000313" key="8">
    <source>
        <dbReference type="Proteomes" id="UP000298787"/>
    </source>
</evidence>
<organism evidence="7 8">
    <name type="scientific">Collichthys lucidus</name>
    <name type="common">Big head croaker</name>
    <name type="synonym">Sciaena lucida</name>
    <dbReference type="NCBI Taxonomy" id="240159"/>
    <lineage>
        <taxon>Eukaryota</taxon>
        <taxon>Metazoa</taxon>
        <taxon>Chordata</taxon>
        <taxon>Craniata</taxon>
        <taxon>Vertebrata</taxon>
        <taxon>Euteleostomi</taxon>
        <taxon>Actinopterygii</taxon>
        <taxon>Neopterygii</taxon>
        <taxon>Teleostei</taxon>
        <taxon>Neoteleostei</taxon>
        <taxon>Acanthomorphata</taxon>
        <taxon>Eupercaria</taxon>
        <taxon>Sciaenidae</taxon>
        <taxon>Collichthys</taxon>
    </lineage>
</organism>
<evidence type="ECO:0000256" key="3">
    <source>
        <dbReference type="ARBA" id="ARBA00022692"/>
    </source>
</evidence>
<evidence type="ECO:0000256" key="4">
    <source>
        <dbReference type="ARBA" id="ARBA00022989"/>
    </source>
</evidence>
<proteinExistence type="inferred from homology"/>
<dbReference type="GO" id="GO:0015297">
    <property type="term" value="F:antiporter activity"/>
    <property type="evidence" value="ECO:0007669"/>
    <property type="project" value="InterPro"/>
</dbReference>
<feature type="transmembrane region" description="Helical" evidence="6">
    <location>
        <begin position="253"/>
        <end position="274"/>
    </location>
</feature>
<comment type="similarity">
    <text evidence="2">Belongs to the multi antimicrobial extrusion (MATE) (TC 2.A.66.1) family.</text>
</comment>
<reference evidence="7 8" key="1">
    <citation type="submission" date="2019-01" db="EMBL/GenBank/DDBJ databases">
        <title>Genome Assembly of Collichthys lucidus.</title>
        <authorList>
            <person name="Cai M."/>
            <person name="Xiao S."/>
        </authorList>
    </citation>
    <scope>NUCLEOTIDE SEQUENCE [LARGE SCALE GENOMIC DNA]</scope>
    <source>
        <strain evidence="7">JT15FE1705JMU</strain>
        <tissue evidence="7">Muscle</tissue>
    </source>
</reference>
<sequence length="352" mass="37747">MDGARYTEGVNGALTGAEAAASVQSSDCGSCLQRIRGCVPLDHWNEIVQLLKLGGPVVISQLMVFMINIVSMMFCGHQGKTELAGVSLAAGVVNITGMSIGTGLSSTCDTLISQTYGSGNLKRVGVILQRGILILLLACFPCWAVLINTEPLLLAVRQSAEVASLTQLYVKIFMPALPGIMWPQAITGAVGNALNAVINYIFLYPLKLGVAGSAAANAISQYFMALFLYFYIRWRGLHKATWGGWSLDCLQEWGPFIKLAIPSMLMICLSWWIFEIGVFLAGAISEVELDAQSIVYQLCIVAFTFAQGSSAAACVRVGNALGAGNIEQAKLSSKVPIICTCKDQCIQYMLLH</sequence>
<evidence type="ECO:0000256" key="1">
    <source>
        <dbReference type="ARBA" id="ARBA00004141"/>
    </source>
</evidence>
<keyword evidence="5 6" id="KW-0472">Membrane</keyword>
<keyword evidence="8" id="KW-1185">Reference proteome</keyword>
<dbReference type="GO" id="GO:0016020">
    <property type="term" value="C:membrane"/>
    <property type="evidence" value="ECO:0007669"/>
    <property type="project" value="UniProtKB-SubCell"/>
</dbReference>
<evidence type="ECO:0000256" key="2">
    <source>
        <dbReference type="ARBA" id="ARBA00010199"/>
    </source>
</evidence>
<keyword evidence="4 6" id="KW-1133">Transmembrane helix</keyword>
<dbReference type="InterPro" id="IPR002528">
    <property type="entry name" value="MATE_fam"/>
</dbReference>
<dbReference type="Proteomes" id="UP000298787">
    <property type="component" value="Chromosome 3"/>
</dbReference>
<feature type="transmembrane region" description="Helical" evidence="6">
    <location>
        <begin position="83"/>
        <end position="104"/>
    </location>
</feature>
<dbReference type="EMBL" id="CM014080">
    <property type="protein sequence ID" value="TKS69257.1"/>
    <property type="molecule type" value="Genomic_DNA"/>
</dbReference>
<evidence type="ECO:0000256" key="5">
    <source>
        <dbReference type="ARBA" id="ARBA00023136"/>
    </source>
</evidence>